<dbReference type="InterPro" id="IPR029058">
    <property type="entry name" value="AB_hydrolase_fold"/>
</dbReference>
<dbReference type="Pfam" id="PF12146">
    <property type="entry name" value="Hydrolase_4"/>
    <property type="match status" value="1"/>
</dbReference>
<keyword evidence="3" id="KW-1185">Reference proteome</keyword>
<proteinExistence type="predicted"/>
<gene>
    <name evidence="2" type="ORF">GM676_28540</name>
</gene>
<reference evidence="2 3" key="1">
    <citation type="submission" date="2019-11" db="EMBL/GenBank/DDBJ databases">
        <title>Type strains purchased from KCTC, JCM and DSMZ.</title>
        <authorList>
            <person name="Lu H."/>
        </authorList>
    </citation>
    <scope>NUCLEOTIDE SEQUENCE [LARGE SCALE GENOMIC DNA]</scope>
    <source>
        <strain evidence="2 3">KCTC 22382</strain>
    </source>
</reference>
<name>A0A6L6PQY2_9BURK</name>
<evidence type="ECO:0000313" key="3">
    <source>
        <dbReference type="Proteomes" id="UP000475582"/>
    </source>
</evidence>
<dbReference type="Gene3D" id="3.40.50.1820">
    <property type="entry name" value="alpha/beta hydrolase"/>
    <property type="match status" value="1"/>
</dbReference>
<evidence type="ECO:0000259" key="1">
    <source>
        <dbReference type="Pfam" id="PF12146"/>
    </source>
</evidence>
<dbReference type="PANTHER" id="PTHR43798:SF33">
    <property type="entry name" value="HYDROLASE, PUTATIVE (AFU_ORTHOLOGUE AFUA_2G14860)-RELATED"/>
    <property type="match status" value="1"/>
</dbReference>
<dbReference type="AlphaFoldDB" id="A0A6L6PQY2"/>
<accession>A0A6L6PQY2</accession>
<dbReference type="GO" id="GO:0016020">
    <property type="term" value="C:membrane"/>
    <property type="evidence" value="ECO:0007669"/>
    <property type="project" value="TreeGrafter"/>
</dbReference>
<sequence length="296" mass="31767">MIRLQAAGQPTLALYHQPAQADLADVIYVHGSTFGAELSVLWQLDGRSWADALCDAGFNVWAFDFAGYGASDRYSPDATQPAGDMAQVLPQLQRVVAAVRARNRGRRVVLLAHSWGGTVALNYASVHADDLMSLVLFAPILARAPSGEPPTAAPVPPYLLLSAWAQYRRFIEDVPSGAAQPLSEAHFEAWSKAFLATDPEACERIPPAVLSPAGPQSDVRALRNGRTFGGGCDVPTLLLRGEWDRACDAADMNRLQALLANATQVTIPGATHLMHLEVSRGLLYNAVNAFLSRGVT</sequence>
<comment type="caution">
    <text evidence="2">The sequence shown here is derived from an EMBL/GenBank/DDBJ whole genome shotgun (WGS) entry which is preliminary data.</text>
</comment>
<dbReference type="PANTHER" id="PTHR43798">
    <property type="entry name" value="MONOACYLGLYCEROL LIPASE"/>
    <property type="match status" value="1"/>
</dbReference>
<dbReference type="SUPFAM" id="SSF53474">
    <property type="entry name" value="alpha/beta-Hydrolases"/>
    <property type="match status" value="1"/>
</dbReference>
<dbReference type="EMBL" id="WNKY01000058">
    <property type="protein sequence ID" value="MTV41508.1"/>
    <property type="molecule type" value="Genomic_DNA"/>
</dbReference>
<dbReference type="InterPro" id="IPR022742">
    <property type="entry name" value="Hydrolase_4"/>
</dbReference>
<feature type="domain" description="Serine aminopeptidase S33" evidence="1">
    <location>
        <begin position="50"/>
        <end position="277"/>
    </location>
</feature>
<dbReference type="Proteomes" id="UP000475582">
    <property type="component" value="Unassembled WGS sequence"/>
</dbReference>
<organism evidence="2 3">
    <name type="scientific">Duganella radicis</name>
    <dbReference type="NCBI Taxonomy" id="551988"/>
    <lineage>
        <taxon>Bacteria</taxon>
        <taxon>Pseudomonadati</taxon>
        <taxon>Pseudomonadota</taxon>
        <taxon>Betaproteobacteria</taxon>
        <taxon>Burkholderiales</taxon>
        <taxon>Oxalobacteraceae</taxon>
        <taxon>Telluria group</taxon>
        <taxon>Duganella</taxon>
    </lineage>
</organism>
<dbReference type="InterPro" id="IPR050266">
    <property type="entry name" value="AB_hydrolase_sf"/>
</dbReference>
<evidence type="ECO:0000313" key="2">
    <source>
        <dbReference type="EMBL" id="MTV41508.1"/>
    </source>
</evidence>
<dbReference type="OrthoDB" id="9112061at2"/>
<protein>
    <submittedName>
        <fullName evidence="2">Alpha/beta fold hydrolase</fullName>
    </submittedName>
</protein>
<dbReference type="PRINTS" id="PR00111">
    <property type="entry name" value="ABHYDROLASE"/>
</dbReference>
<dbReference type="RefSeq" id="WP_155467765.1">
    <property type="nucleotide sequence ID" value="NZ_WNKY01000058.1"/>
</dbReference>
<dbReference type="GO" id="GO:0016787">
    <property type="term" value="F:hydrolase activity"/>
    <property type="evidence" value="ECO:0007669"/>
    <property type="project" value="UniProtKB-KW"/>
</dbReference>
<dbReference type="InterPro" id="IPR000073">
    <property type="entry name" value="AB_hydrolase_1"/>
</dbReference>
<keyword evidence="2" id="KW-0378">Hydrolase</keyword>